<sequence>MKKIVAVTAILMVVVACSPQSPAVEPKDTASVEELNPADYTRDQGASAELDRETGEITLPLEQYFMDKNELSAANSAAVLSMARCMQKAGYPAFWVPTNSEDRDRSETQRYGRWVMRYAEQYGYADVPDPLGQQVREYEVAWATQYSEDINNEEYDTAEDRCGSNGEDLEIIAYTPESQAPPEVLEMRDLSYLLMKNTPEAQEAENQWRQCVEAEGFVVEEIDNEFAIANVSYIDADEESIRAAIADVHCKDETNLIKRLSDIEASFQAPVAAKYEAELVAMRASVEESLAAIDDYMKAHAADIATLTQHSQKPALTGP</sequence>
<dbReference type="Proteomes" id="UP000000628">
    <property type="component" value="Chromosome"/>
</dbReference>
<organism evidence="2 3">
    <name type="scientific">Jonesia denitrificans (strain ATCC 14870 / DSM 20603 / BCRC 15368 / CIP 55.134 / JCM 11481 / NBRC 15587 / NCTC 10816 / Prevot 55134)</name>
    <name type="common">Listeria denitrificans</name>
    <dbReference type="NCBI Taxonomy" id="471856"/>
    <lineage>
        <taxon>Bacteria</taxon>
        <taxon>Bacillati</taxon>
        <taxon>Actinomycetota</taxon>
        <taxon>Actinomycetes</taxon>
        <taxon>Micrococcales</taxon>
        <taxon>Jonesiaceae</taxon>
        <taxon>Jonesia</taxon>
    </lineage>
</organism>
<evidence type="ECO:0000313" key="3">
    <source>
        <dbReference type="Proteomes" id="UP000000628"/>
    </source>
</evidence>
<proteinExistence type="predicted"/>
<feature type="signal peptide" evidence="1">
    <location>
        <begin position="1"/>
        <end position="23"/>
    </location>
</feature>
<dbReference type="HOGENOM" id="CLU_870903_0_0_11"/>
<dbReference type="AlphaFoldDB" id="C7R082"/>
<feature type="chain" id="PRO_5002981129" evidence="1">
    <location>
        <begin position="24"/>
        <end position="319"/>
    </location>
</feature>
<keyword evidence="3" id="KW-1185">Reference proteome</keyword>
<dbReference type="OrthoDB" id="5119598at2"/>
<evidence type="ECO:0000256" key="1">
    <source>
        <dbReference type="SAM" id="SignalP"/>
    </source>
</evidence>
<reference evidence="2 3" key="1">
    <citation type="journal article" date="2009" name="Stand. Genomic Sci.">
        <title>Complete genome sequence of Jonesia denitrificans type strain (Prevot 55134).</title>
        <authorList>
            <person name="Pukall R."/>
            <person name="Gehrich-Schroter G."/>
            <person name="Lapidus A."/>
            <person name="Nolan M."/>
            <person name="Glavina Del Rio T."/>
            <person name="Lucas S."/>
            <person name="Chen F."/>
            <person name="Tice H."/>
            <person name="Pitluck S."/>
            <person name="Cheng J.F."/>
            <person name="Copeland A."/>
            <person name="Saunders E."/>
            <person name="Brettin T."/>
            <person name="Detter J.C."/>
            <person name="Bruce D."/>
            <person name="Goodwin L."/>
            <person name="Pati A."/>
            <person name="Ivanova N."/>
            <person name="Mavromatis K."/>
            <person name="Ovchinnikova G."/>
            <person name="Chen A."/>
            <person name="Palaniappan K."/>
            <person name="Land M."/>
            <person name="Hauser L."/>
            <person name="Chang Y.J."/>
            <person name="Jeffries C.D."/>
            <person name="Chain P."/>
            <person name="Goker M."/>
            <person name="Bristow J."/>
            <person name="Eisen J.A."/>
            <person name="Markowitz V."/>
            <person name="Hugenholtz P."/>
            <person name="Kyrpides N.C."/>
            <person name="Klenk H.P."/>
            <person name="Han C."/>
        </authorList>
    </citation>
    <scope>NUCLEOTIDE SEQUENCE [LARGE SCALE GENOMIC DNA]</scope>
    <source>
        <strain evidence="3">ATCC 14870 / DSM 20603 / BCRC 15368 / CIP 55.134 / JCM 11481 / NBRC 15587 / NCTC 10816 / Prevot 55134</strain>
    </source>
</reference>
<name>C7R082_JONDD</name>
<dbReference type="EMBL" id="CP001706">
    <property type="protein sequence ID" value="ACV08141.1"/>
    <property type="molecule type" value="Genomic_DNA"/>
</dbReference>
<evidence type="ECO:0000313" key="2">
    <source>
        <dbReference type="EMBL" id="ACV08141.1"/>
    </source>
</evidence>
<protein>
    <submittedName>
        <fullName evidence="2">Uncharacterized protein</fullName>
    </submittedName>
</protein>
<dbReference type="eggNOG" id="ENOG5031HTU">
    <property type="taxonomic scope" value="Bacteria"/>
</dbReference>
<keyword evidence="1" id="KW-0732">Signal</keyword>
<dbReference type="RefSeq" id="WP_015770770.1">
    <property type="nucleotide sequence ID" value="NC_013174.1"/>
</dbReference>
<dbReference type="STRING" id="471856.Jden_0477"/>
<accession>C7R082</accession>
<dbReference type="KEGG" id="jde:Jden_0477"/>
<dbReference type="PROSITE" id="PS51257">
    <property type="entry name" value="PROKAR_LIPOPROTEIN"/>
    <property type="match status" value="1"/>
</dbReference>
<gene>
    <name evidence="2" type="ordered locus">Jden_0477</name>
</gene>